<reference evidence="1 2" key="1">
    <citation type="submission" date="2017-09" db="EMBL/GenBank/DDBJ databases">
        <title>Large-scale bioinformatics analysis of Bacillus genomes uncovers conserved roles of natural products in bacterial physiology.</title>
        <authorList>
            <consortium name="Agbiome Team Llc"/>
            <person name="Bleich R.M."/>
            <person name="Grubbs K.J."/>
            <person name="Santa Maria K.C."/>
            <person name="Allen S.E."/>
            <person name="Farag S."/>
            <person name="Shank E.A."/>
            <person name="Bowers A."/>
        </authorList>
    </citation>
    <scope>NUCLEOTIDE SEQUENCE [LARGE SCALE GENOMIC DNA]</scope>
    <source>
        <strain evidence="1 2">AFS044250</strain>
    </source>
</reference>
<dbReference type="AlphaFoldDB" id="A0A2B5WTK7"/>
<sequence>MIENPMIIGNLHDSAIMNVMGHCESCKKEIYFGEEYLDFEGDCIHNSTACVKEYVVVHSTKKIAGE</sequence>
<comment type="caution">
    <text evidence="1">The sequence shown here is derived from an EMBL/GenBank/DDBJ whole genome shotgun (WGS) entry which is preliminary data.</text>
</comment>
<protein>
    <submittedName>
        <fullName evidence="1">Uncharacterized protein</fullName>
    </submittedName>
</protein>
<dbReference type="EMBL" id="NUSQ01000244">
    <property type="protein sequence ID" value="PHD56377.1"/>
    <property type="molecule type" value="Genomic_DNA"/>
</dbReference>
<gene>
    <name evidence="1" type="ORF">COF40_29605</name>
</gene>
<accession>A0A2B5WTK7</accession>
<evidence type="ECO:0000313" key="1">
    <source>
        <dbReference type="EMBL" id="PHD56377.1"/>
    </source>
</evidence>
<dbReference type="Proteomes" id="UP000225997">
    <property type="component" value="Unassembled WGS sequence"/>
</dbReference>
<name>A0A2B5WTK7_9BACI</name>
<proteinExistence type="predicted"/>
<organism evidence="1 2">
    <name type="scientific">Bacillus toyonensis</name>
    <dbReference type="NCBI Taxonomy" id="155322"/>
    <lineage>
        <taxon>Bacteria</taxon>
        <taxon>Bacillati</taxon>
        <taxon>Bacillota</taxon>
        <taxon>Bacilli</taxon>
        <taxon>Bacillales</taxon>
        <taxon>Bacillaceae</taxon>
        <taxon>Bacillus</taxon>
        <taxon>Bacillus cereus group</taxon>
    </lineage>
</organism>
<evidence type="ECO:0000313" key="2">
    <source>
        <dbReference type="Proteomes" id="UP000225997"/>
    </source>
</evidence>